<dbReference type="InterPro" id="IPR032696">
    <property type="entry name" value="SQ_cyclase_C"/>
</dbReference>
<feature type="compositionally biased region" description="Low complexity" evidence="5">
    <location>
        <begin position="22"/>
        <end position="35"/>
    </location>
</feature>
<name>A0A375HL02_9BURK</name>
<evidence type="ECO:0000259" key="7">
    <source>
        <dbReference type="Pfam" id="PF13249"/>
    </source>
</evidence>
<feature type="domain" description="Squalene cyclase C-terminal" evidence="6">
    <location>
        <begin position="341"/>
        <end position="664"/>
    </location>
</feature>
<dbReference type="Pfam" id="PF13243">
    <property type="entry name" value="SQHop_cyclase_C"/>
    <property type="match status" value="1"/>
</dbReference>
<dbReference type="UniPathway" id="UPA00337"/>
<dbReference type="InterPro" id="IPR008930">
    <property type="entry name" value="Terpenoid_cyclase/PrenylTrfase"/>
</dbReference>
<dbReference type="GO" id="GO:0051007">
    <property type="term" value="F:squalene-hopene cyclase activity"/>
    <property type="evidence" value="ECO:0007669"/>
    <property type="project" value="UniProtKB-EC"/>
</dbReference>
<evidence type="ECO:0000313" key="10">
    <source>
        <dbReference type="Proteomes" id="UP000255168"/>
    </source>
</evidence>
<feature type="domain" description="Squalene cyclase N-terminal" evidence="7">
    <location>
        <begin position="42"/>
        <end position="331"/>
    </location>
</feature>
<dbReference type="GO" id="GO:0016829">
    <property type="term" value="F:lyase activity"/>
    <property type="evidence" value="ECO:0007669"/>
    <property type="project" value="UniProtKB-KW"/>
</dbReference>
<dbReference type="EMBL" id="OFTC01000039">
    <property type="protein sequence ID" value="SOZ39356.1"/>
    <property type="molecule type" value="Genomic_DNA"/>
</dbReference>
<dbReference type="EMBL" id="LT984807">
    <property type="protein sequence ID" value="SPD58929.1"/>
    <property type="molecule type" value="Genomic_DNA"/>
</dbReference>
<evidence type="ECO:0000313" key="8">
    <source>
        <dbReference type="EMBL" id="SOZ39356.1"/>
    </source>
</evidence>
<feature type="region of interest" description="Disordered" evidence="5">
    <location>
        <begin position="667"/>
        <end position="689"/>
    </location>
</feature>
<evidence type="ECO:0000256" key="5">
    <source>
        <dbReference type="SAM" id="MobiDB-lite"/>
    </source>
</evidence>
<reference evidence="10 11" key="1">
    <citation type="submission" date="2018-01" db="EMBL/GenBank/DDBJ databases">
        <authorList>
            <person name="Clerissi C."/>
        </authorList>
    </citation>
    <scope>NUCLEOTIDE SEQUENCE [LARGE SCALE GENOMIC DNA]</scope>
    <source>
        <strain evidence="8">Cupriavidus taiwanensis STM 6082</strain>
        <strain evidence="9">Cupriavidus taiwanensis STM 6160</strain>
        <plasmid evidence="10">ii</plasmid>
        <plasmid evidence="9">II</plasmid>
    </source>
</reference>
<dbReference type="SFLD" id="SFLDG01016">
    <property type="entry name" value="Prenyltransferase_Like_2"/>
    <property type="match status" value="1"/>
</dbReference>
<dbReference type="GO" id="GO:0005811">
    <property type="term" value="C:lipid droplet"/>
    <property type="evidence" value="ECO:0007669"/>
    <property type="project" value="InterPro"/>
</dbReference>
<dbReference type="EC" id="5.4.99.17" evidence="8 9"/>
<dbReference type="Gene3D" id="1.50.10.20">
    <property type="match status" value="2"/>
</dbReference>
<dbReference type="GO" id="GO:0016104">
    <property type="term" value="P:triterpenoid biosynthetic process"/>
    <property type="evidence" value="ECO:0007669"/>
    <property type="project" value="InterPro"/>
</dbReference>
<dbReference type="NCBIfam" id="TIGR01507">
    <property type="entry name" value="hopene_cyclase"/>
    <property type="match status" value="1"/>
</dbReference>
<dbReference type="NCBIfam" id="TIGR01787">
    <property type="entry name" value="squalene_cyclas"/>
    <property type="match status" value="1"/>
</dbReference>
<organism evidence="9 10">
    <name type="scientific">Cupriavidus neocaledonicus</name>
    <dbReference type="NCBI Taxonomy" id="1040979"/>
    <lineage>
        <taxon>Bacteria</taxon>
        <taxon>Pseudomonadati</taxon>
        <taxon>Pseudomonadota</taxon>
        <taxon>Betaproteobacteria</taxon>
        <taxon>Burkholderiales</taxon>
        <taxon>Burkholderiaceae</taxon>
        <taxon>Cupriavidus</taxon>
    </lineage>
</organism>
<dbReference type="PANTHER" id="PTHR11764">
    <property type="entry name" value="TERPENE CYCLASE/MUTASE FAMILY MEMBER"/>
    <property type="match status" value="1"/>
</dbReference>
<evidence type="ECO:0000256" key="2">
    <source>
        <dbReference type="ARBA" id="ARBA00009755"/>
    </source>
</evidence>
<dbReference type="Proteomes" id="UP000256710">
    <property type="component" value="Unassembled WGS sequence"/>
</dbReference>
<geneLocation type="plasmid" evidence="10">
    <name>ii</name>
</geneLocation>
<keyword evidence="9" id="KW-0456">Lyase</keyword>
<keyword evidence="4 9" id="KW-0413">Isomerase</keyword>
<evidence type="ECO:0000313" key="9">
    <source>
        <dbReference type="EMBL" id="SPD58929.1"/>
    </source>
</evidence>
<gene>
    <name evidence="9" type="primary">shc</name>
    <name evidence="8" type="ORF">CBM2605_B160048</name>
    <name evidence="9" type="ORF">CBM2607_MP10331</name>
</gene>
<dbReference type="RefSeq" id="WP_018006392.1">
    <property type="nucleotide sequence ID" value="NZ_AQUR01000097.1"/>
</dbReference>
<dbReference type="PANTHER" id="PTHR11764:SF20">
    <property type="entry name" value="LANOSTEROL SYNTHASE"/>
    <property type="match status" value="1"/>
</dbReference>
<keyword evidence="11" id="KW-1185">Reference proteome</keyword>
<protein>
    <submittedName>
        <fullName evidence="8">Squalene hopene cyclase</fullName>
        <ecNumber evidence="8 9">5.4.99.17</ecNumber>
    </submittedName>
    <submittedName>
        <fullName evidence="9">Squalene--hopene cyclase</fullName>
        <ecNumber evidence="9">4.2.1.129</ecNumber>
    </submittedName>
</protein>
<accession>A0A375HL02</accession>
<evidence type="ECO:0000256" key="1">
    <source>
        <dbReference type="ARBA" id="ARBA00004999"/>
    </source>
</evidence>
<comment type="pathway">
    <text evidence="1">Secondary metabolite biosynthesis; hopanoid biosynthesis.</text>
</comment>
<dbReference type="Pfam" id="PF13249">
    <property type="entry name" value="SQHop_cyclase_N"/>
    <property type="match status" value="1"/>
</dbReference>
<dbReference type="CDD" id="cd02892">
    <property type="entry name" value="SQCY_1"/>
    <property type="match status" value="1"/>
</dbReference>
<sequence>MPMNETALANPAPRVGAAQREPAGPAQAQATRAPAPALDHGIGRALDALLHQQRPDGHWIYELEADATIPAEYVLMVHYLGEAPDLDLEARLTRYLRRIQNPDGGWPLFHQGRSDVSASVKAYFALKMAGDDPQSAPMQRARQAIHAMGGAEASNVFTRTLLALYGVLPWKAVPMMPVEIMLLPRWFPFHLSKVSYWARTVIVPLLVLNSLRPQARNPRGVGINELFVGNCHTVGLPPRAPHQHAGWYTVFRGLDALLRVAEPLFPRTLRRRAIAAAQRFVRERLNGEDGLGAIFPAMANSVMMFDVLGVPPEDPARAVARRSLERLLVEHGDEAYCQPCLSPVWDTALATHALLETGEARAVQAAGRALDWLRPLQVLDLRGDWAVRRPLVRPGGWAFQYANAYYPDVDDTAVVAAAMDRYMRAHHAPGRYGEAVARATEWIVGMQSGNGGWGAFEPENTHLYLNNIPFADHGALLDPPTADVSARCLSMLCQTGATPARSEPAARALRYLLAEQMPDGSWFGRWGTNYIYGTWSALCALNAAGLPPAAPELQRAVAWLARIQNADGGWGEDGSSYRLDYRGYEPAPSAASQTAWALLALMAAGAAQHPAVARGIDYLLRTQQPGGLWHEPRFTAVGFPRVFYLRYHGYARYFPLWALARYRNLQRGQSDPSDPSDPSGQSGQVPWGL</sequence>
<proteinExistence type="inferred from homology"/>
<geneLocation type="plasmid" evidence="9">
    <name>II</name>
</geneLocation>
<keyword evidence="3" id="KW-0677">Repeat</keyword>
<evidence type="ECO:0000259" key="6">
    <source>
        <dbReference type="Pfam" id="PF13243"/>
    </source>
</evidence>
<feature type="region of interest" description="Disordered" evidence="5">
    <location>
        <begin position="1"/>
        <end position="35"/>
    </location>
</feature>
<evidence type="ECO:0000256" key="3">
    <source>
        <dbReference type="ARBA" id="ARBA00022737"/>
    </source>
</evidence>
<keyword evidence="9" id="KW-0614">Plasmid</keyword>
<dbReference type="SUPFAM" id="SSF48239">
    <property type="entry name" value="Terpenoid cyclases/Protein prenyltransferases"/>
    <property type="match status" value="2"/>
</dbReference>
<dbReference type="InterPro" id="IPR018333">
    <property type="entry name" value="Squalene_cyclase"/>
</dbReference>
<dbReference type="EC" id="4.2.1.129" evidence="9"/>
<comment type="similarity">
    <text evidence="2">Belongs to the terpene cyclase/mutase family.</text>
</comment>
<evidence type="ECO:0000256" key="4">
    <source>
        <dbReference type="ARBA" id="ARBA00023235"/>
    </source>
</evidence>
<dbReference type="InterPro" id="IPR032697">
    <property type="entry name" value="SQ_cyclase_N"/>
</dbReference>
<dbReference type="AlphaFoldDB" id="A0A375HL02"/>
<feature type="compositionally biased region" description="Low complexity" evidence="5">
    <location>
        <begin position="668"/>
        <end position="689"/>
    </location>
</feature>
<dbReference type="Proteomes" id="UP000255168">
    <property type="component" value="Plasmid II"/>
</dbReference>
<evidence type="ECO:0000313" key="11">
    <source>
        <dbReference type="Proteomes" id="UP000256710"/>
    </source>
</evidence>
<dbReference type="InterPro" id="IPR006400">
    <property type="entry name" value="Hopene-cyclase"/>
</dbReference>